<dbReference type="KEGG" id="maer:DAI18_12310"/>
<evidence type="ECO:0000256" key="1">
    <source>
        <dbReference type="SAM" id="SignalP"/>
    </source>
</evidence>
<sequence>MRKTVVSAVLSAVLLSSAHAAPVSARAPTPTPVWMTYQNGTKLQLAIDRASFRWVDGGLLQFRHRETFADQKTEPTLKVHYFVRTNTVVVDCANDRYALVSSDYLDRNGKLVWATTFPLPPHLWRFQAVEEGSMGASMLDIACQTVRHPAYKTE</sequence>
<dbReference type="AlphaFoldDB" id="A0A2S0PBN0"/>
<protein>
    <recommendedName>
        <fullName evidence="2">Surface-adhesin protein E-like domain-containing protein</fullName>
    </recommendedName>
</protein>
<gene>
    <name evidence="3" type="ORF">DAI18_12310</name>
</gene>
<keyword evidence="1" id="KW-0732">Signal</keyword>
<dbReference type="InterPro" id="IPR031939">
    <property type="entry name" value="Adhesin_E-like"/>
</dbReference>
<dbReference type="Pfam" id="PF16747">
    <property type="entry name" value="Adhesin_E"/>
    <property type="match status" value="1"/>
</dbReference>
<feature type="domain" description="Surface-adhesin protein E-like" evidence="2">
    <location>
        <begin position="34"/>
        <end position="144"/>
    </location>
</feature>
<accession>A0A2S0PBN0</accession>
<evidence type="ECO:0000313" key="3">
    <source>
        <dbReference type="EMBL" id="AVY94732.1"/>
    </source>
</evidence>
<evidence type="ECO:0000259" key="2">
    <source>
        <dbReference type="Pfam" id="PF16747"/>
    </source>
</evidence>
<dbReference type="EMBL" id="CP028519">
    <property type="protein sequence ID" value="AVY94732.1"/>
    <property type="molecule type" value="Genomic_DNA"/>
</dbReference>
<feature type="signal peptide" evidence="1">
    <location>
        <begin position="1"/>
        <end position="20"/>
    </location>
</feature>
<dbReference type="RefSeq" id="WP_028500556.1">
    <property type="nucleotide sequence ID" value="NZ_CALFSO010000152.1"/>
</dbReference>
<dbReference type="OrthoDB" id="8613194at2"/>
<name>A0A2S0PBN0_9NEIS</name>
<dbReference type="STRING" id="1122240.GCA_000620105_01700"/>
<reference evidence="3 4" key="1">
    <citation type="submission" date="2018-04" db="EMBL/GenBank/DDBJ databases">
        <title>Denitrifier Microvirgula.</title>
        <authorList>
            <person name="Anderson E."/>
            <person name="Jang J."/>
            <person name="Ishii S."/>
        </authorList>
    </citation>
    <scope>NUCLEOTIDE SEQUENCE [LARGE SCALE GENOMIC DNA]</scope>
    <source>
        <strain evidence="3 4">BE2.4</strain>
    </source>
</reference>
<proteinExistence type="predicted"/>
<feature type="chain" id="PRO_5015714637" description="Surface-adhesin protein E-like domain-containing protein" evidence="1">
    <location>
        <begin position="21"/>
        <end position="154"/>
    </location>
</feature>
<dbReference type="Proteomes" id="UP000244173">
    <property type="component" value="Chromosome"/>
</dbReference>
<evidence type="ECO:0000313" key="4">
    <source>
        <dbReference type="Proteomes" id="UP000244173"/>
    </source>
</evidence>
<keyword evidence="4" id="KW-1185">Reference proteome</keyword>
<organism evidence="3 4">
    <name type="scientific">Microvirgula aerodenitrificans</name>
    <dbReference type="NCBI Taxonomy" id="57480"/>
    <lineage>
        <taxon>Bacteria</taxon>
        <taxon>Pseudomonadati</taxon>
        <taxon>Pseudomonadota</taxon>
        <taxon>Betaproteobacteria</taxon>
        <taxon>Neisseriales</taxon>
        <taxon>Aquaspirillaceae</taxon>
        <taxon>Microvirgula</taxon>
    </lineage>
</organism>